<name>A0A0D2EXD7_9EURO</name>
<comment type="subcellular location">
    <subcellularLocation>
        <location evidence="1">Membrane</location>
        <topology evidence="1">Multi-pass membrane protein</topology>
    </subcellularLocation>
</comment>
<dbReference type="SUPFAM" id="SSF103473">
    <property type="entry name" value="MFS general substrate transporter"/>
    <property type="match status" value="1"/>
</dbReference>
<keyword evidence="5" id="KW-1185">Reference proteome</keyword>
<protein>
    <recommendedName>
        <fullName evidence="6">Major facilitator superfamily (MFS) profile domain-containing protein</fullName>
    </recommendedName>
</protein>
<feature type="transmembrane region" description="Helical" evidence="3">
    <location>
        <begin position="220"/>
        <end position="239"/>
    </location>
</feature>
<feature type="transmembrane region" description="Helical" evidence="3">
    <location>
        <begin position="417"/>
        <end position="436"/>
    </location>
</feature>
<evidence type="ECO:0000256" key="3">
    <source>
        <dbReference type="SAM" id="Phobius"/>
    </source>
</evidence>
<dbReference type="OrthoDB" id="6509908at2759"/>
<dbReference type="PANTHER" id="PTHR11360:SF280">
    <property type="entry name" value="MONOCARBOXYLATE TRANSPORTER, PUTATIVE (AFU_ORTHOLOGUE AFUA_1G05170)-RELATED"/>
    <property type="match status" value="1"/>
</dbReference>
<dbReference type="Proteomes" id="UP000054342">
    <property type="component" value="Unassembled WGS sequence"/>
</dbReference>
<sequence>MPLCGVGKSPILIGSPFFGIVLQNVHALKISAFPFFDASGACYASGVKVALVSRRICAGLDPSFLRDRSLSCCCILRSTSPDCPRLKPRLIKTQPERQLLSVMSATTGEYEAEKDLHVDKELSPSRYRQNLTLGRTESNISRALDAEANIDLSPPEESAVPIANEKNDEHGAPPNGGFNAWLQVLGSFFLFFNSWGTVNAFGVFQTYYENNPLWHETASNISWIGSIQAFLLLLIGVITGPAYDAGYFRALITTGAVLIPLGFMMTSLCKTYWQTMLAQAFCIGIGNGCLFIPSVAILPQYFSTKKALANGLAASGSSLGGVIYPIAFRRLEQQIGFGWATRVLGFISFATVWFSVFVMKPRVLPKQKRHLTDLSAFKELPYVVFCVAMFFGFVGFYGPVYYIQPYAIQKGITSENLGFYLLPILNAASIPGRIVPNFLADHTGPLNVLIPCSTMTAILALIWIGIKNLGGTIVFSLLYGFFSGGFVSMPPVAIVTLTSDMRKIGTRMGQCFFISAFGLLLGTPVSGAILGSANNWLGVQLFSGAAVMVTAVLLLWARIDVAGWALKRKA</sequence>
<dbReference type="InterPro" id="IPR036259">
    <property type="entry name" value="MFS_trans_sf"/>
</dbReference>
<dbReference type="EMBL" id="KN847321">
    <property type="protein sequence ID" value="KIW52469.1"/>
    <property type="molecule type" value="Genomic_DNA"/>
</dbReference>
<feature type="transmembrane region" description="Helical" evidence="3">
    <location>
        <begin position="246"/>
        <end position="265"/>
    </location>
</feature>
<dbReference type="GO" id="GO:0022857">
    <property type="term" value="F:transmembrane transporter activity"/>
    <property type="evidence" value="ECO:0007669"/>
    <property type="project" value="InterPro"/>
</dbReference>
<feature type="transmembrane region" description="Helical" evidence="3">
    <location>
        <begin position="478"/>
        <end position="499"/>
    </location>
</feature>
<dbReference type="CDD" id="cd17352">
    <property type="entry name" value="MFS_MCT_SLC16"/>
    <property type="match status" value="1"/>
</dbReference>
<evidence type="ECO:0000256" key="1">
    <source>
        <dbReference type="ARBA" id="ARBA00004141"/>
    </source>
</evidence>
<feature type="transmembrane region" description="Helical" evidence="3">
    <location>
        <begin position="277"/>
        <end position="298"/>
    </location>
</feature>
<reference evidence="4 5" key="1">
    <citation type="submission" date="2015-01" db="EMBL/GenBank/DDBJ databases">
        <title>The Genome Sequence of Exophiala xenobiotica CBS118157.</title>
        <authorList>
            <consortium name="The Broad Institute Genomics Platform"/>
            <person name="Cuomo C."/>
            <person name="de Hoog S."/>
            <person name="Gorbushina A."/>
            <person name="Stielow B."/>
            <person name="Teixiera M."/>
            <person name="Abouelleil A."/>
            <person name="Chapman S.B."/>
            <person name="Priest M."/>
            <person name="Young S.K."/>
            <person name="Wortman J."/>
            <person name="Nusbaum C."/>
            <person name="Birren B."/>
        </authorList>
    </citation>
    <scope>NUCLEOTIDE SEQUENCE [LARGE SCALE GENOMIC DNA]</scope>
    <source>
        <strain evidence="4 5">CBS 118157</strain>
    </source>
</reference>
<dbReference type="HOGENOM" id="CLU_001265_1_1_1"/>
<dbReference type="Gene3D" id="1.20.1250.20">
    <property type="entry name" value="MFS general substrate transporter like domains"/>
    <property type="match status" value="2"/>
</dbReference>
<keyword evidence="3" id="KW-0812">Transmembrane</keyword>
<organism evidence="4 5">
    <name type="scientific">Exophiala xenobiotica</name>
    <dbReference type="NCBI Taxonomy" id="348802"/>
    <lineage>
        <taxon>Eukaryota</taxon>
        <taxon>Fungi</taxon>
        <taxon>Dikarya</taxon>
        <taxon>Ascomycota</taxon>
        <taxon>Pezizomycotina</taxon>
        <taxon>Eurotiomycetes</taxon>
        <taxon>Chaetothyriomycetidae</taxon>
        <taxon>Chaetothyriales</taxon>
        <taxon>Herpotrichiellaceae</taxon>
        <taxon>Exophiala</taxon>
    </lineage>
</organism>
<keyword evidence="3" id="KW-0472">Membrane</keyword>
<dbReference type="PANTHER" id="PTHR11360">
    <property type="entry name" value="MONOCARBOXYLATE TRANSPORTER"/>
    <property type="match status" value="1"/>
</dbReference>
<feature type="transmembrane region" description="Helical" evidence="3">
    <location>
        <begin position="307"/>
        <end position="327"/>
    </location>
</feature>
<dbReference type="Pfam" id="PF07690">
    <property type="entry name" value="MFS_1"/>
    <property type="match status" value="1"/>
</dbReference>
<feature type="transmembrane region" description="Helical" evidence="3">
    <location>
        <begin position="511"/>
        <end position="530"/>
    </location>
</feature>
<feature type="transmembrane region" description="Helical" evidence="3">
    <location>
        <begin position="448"/>
        <end position="466"/>
    </location>
</feature>
<dbReference type="RefSeq" id="XP_013313053.1">
    <property type="nucleotide sequence ID" value="XM_013457599.1"/>
</dbReference>
<evidence type="ECO:0000256" key="2">
    <source>
        <dbReference type="ARBA" id="ARBA00006727"/>
    </source>
</evidence>
<dbReference type="InterPro" id="IPR050327">
    <property type="entry name" value="Proton-linked_MCT"/>
</dbReference>
<accession>A0A0D2EXD7</accession>
<feature type="transmembrane region" description="Helical" evidence="3">
    <location>
        <begin position="339"/>
        <end position="359"/>
    </location>
</feature>
<evidence type="ECO:0008006" key="6">
    <source>
        <dbReference type="Google" id="ProtNLM"/>
    </source>
</evidence>
<dbReference type="AlphaFoldDB" id="A0A0D2EXD7"/>
<dbReference type="GO" id="GO:0016020">
    <property type="term" value="C:membrane"/>
    <property type="evidence" value="ECO:0007669"/>
    <property type="project" value="UniProtKB-SubCell"/>
</dbReference>
<feature type="transmembrane region" description="Helical" evidence="3">
    <location>
        <begin position="188"/>
        <end position="208"/>
    </location>
</feature>
<evidence type="ECO:0000313" key="4">
    <source>
        <dbReference type="EMBL" id="KIW52469.1"/>
    </source>
</evidence>
<keyword evidence="3" id="KW-1133">Transmembrane helix</keyword>
<feature type="transmembrane region" description="Helical" evidence="3">
    <location>
        <begin position="380"/>
        <end position="397"/>
    </location>
</feature>
<comment type="similarity">
    <text evidence="2">Belongs to the major facilitator superfamily. Monocarboxylate porter (TC 2.A.1.13) family.</text>
</comment>
<dbReference type="InterPro" id="IPR011701">
    <property type="entry name" value="MFS"/>
</dbReference>
<dbReference type="GeneID" id="25330011"/>
<evidence type="ECO:0000313" key="5">
    <source>
        <dbReference type="Proteomes" id="UP000054342"/>
    </source>
</evidence>
<feature type="transmembrane region" description="Helical" evidence="3">
    <location>
        <begin position="536"/>
        <end position="559"/>
    </location>
</feature>
<proteinExistence type="inferred from homology"/>
<gene>
    <name evidence="4" type="ORF">PV05_08103</name>
</gene>